<sequence length="519" mass="56039">MHFAPVQDLLEMTRDGTKLRSVHITMPGFDVTQADERRARGLVVCASLVLSAGLLAALMTSKDTRSDAAGLAAPAAAVAVLDVNAAALEIDAVTDTTVLRADRTTPAVPLHPALLDTNAFTSCTRCPVHLQVERVVPRGGTLAGLLDDAGVDPTDAVKAIRALNQVYDLRYLRAGQSLNLYLETEPDAAIEADEETQSRLRLSGISFRPDVERSITVARVSGDEYRTRETIAEFERQIVRSSGSITSSLYVDALNAGATDRIVVELAGVLAYAIDFQRSIQPGDGFDILFERFVNEEGQTARTGDILYARYEGRGDPKEFFRFETSDGGIGYYSAEGASAQRLLMLTPINGARLSSSFGRRRHPILGYTRAHNGTDFAAPTGTPIFAAGNGVVERANRFGSFGNYVRIRHANGFETAYAHLNGFARGLRAGSRVTQGQVIAYVGTTGRSTGPHLHYEVHQNGRPVNPMTLDLPTGRQLTDADMPAFIAERDRIIAIRNDARPANATETPLMADSSSGAR</sequence>
<keyword evidence="4" id="KW-0479">Metal-binding</keyword>
<dbReference type="Pfam" id="PF19425">
    <property type="entry name" value="Csd3_N2"/>
    <property type="match status" value="1"/>
</dbReference>
<gene>
    <name evidence="10" type="ORF">SAMN04488568_102198</name>
</gene>
<evidence type="ECO:0000259" key="8">
    <source>
        <dbReference type="Pfam" id="PF01551"/>
    </source>
</evidence>
<dbReference type="GO" id="GO:0004222">
    <property type="term" value="F:metalloendopeptidase activity"/>
    <property type="evidence" value="ECO:0007669"/>
    <property type="project" value="TreeGrafter"/>
</dbReference>
<dbReference type="CDD" id="cd12797">
    <property type="entry name" value="M23_peptidase"/>
    <property type="match status" value="1"/>
</dbReference>
<dbReference type="PANTHER" id="PTHR21666">
    <property type="entry name" value="PEPTIDASE-RELATED"/>
    <property type="match status" value="1"/>
</dbReference>
<dbReference type="Pfam" id="PF01551">
    <property type="entry name" value="Peptidase_M23"/>
    <property type="match status" value="1"/>
</dbReference>
<dbReference type="Gene3D" id="2.70.70.10">
    <property type="entry name" value="Glucose Permease (Domain IIA)"/>
    <property type="match status" value="1"/>
</dbReference>
<keyword evidence="3" id="KW-0645">Protease</keyword>
<dbReference type="Proteomes" id="UP000199759">
    <property type="component" value="Unassembled WGS sequence"/>
</dbReference>
<proteinExistence type="predicted"/>
<dbReference type="Gene3D" id="3.10.450.350">
    <property type="match status" value="2"/>
</dbReference>
<organism evidence="10 11">
    <name type="scientific">Maricaulis salignorans</name>
    <dbReference type="NCBI Taxonomy" id="144026"/>
    <lineage>
        <taxon>Bacteria</taxon>
        <taxon>Pseudomonadati</taxon>
        <taxon>Pseudomonadota</taxon>
        <taxon>Alphaproteobacteria</taxon>
        <taxon>Maricaulales</taxon>
        <taxon>Maricaulaceae</taxon>
        <taxon>Maricaulis</taxon>
    </lineage>
</organism>
<keyword evidence="5" id="KW-0378">Hydrolase</keyword>
<dbReference type="STRING" id="144026.SAMN04488568_102198"/>
<evidence type="ECO:0000256" key="5">
    <source>
        <dbReference type="ARBA" id="ARBA00022801"/>
    </source>
</evidence>
<keyword evidence="6" id="KW-0862">Zinc</keyword>
<dbReference type="GO" id="GO:0030313">
    <property type="term" value="C:cell envelope"/>
    <property type="evidence" value="ECO:0007669"/>
    <property type="project" value="UniProtKB-SubCell"/>
</dbReference>
<accession>A0A1G9N2R4</accession>
<dbReference type="AlphaFoldDB" id="A0A1G9N2R4"/>
<dbReference type="InterPro" id="IPR050570">
    <property type="entry name" value="Cell_wall_metabolism_enzyme"/>
</dbReference>
<reference evidence="10 11" key="1">
    <citation type="submission" date="2016-10" db="EMBL/GenBank/DDBJ databases">
        <authorList>
            <person name="de Groot N.N."/>
        </authorList>
    </citation>
    <scope>NUCLEOTIDE SEQUENCE [LARGE SCALE GENOMIC DNA]</scope>
    <source>
        <strain evidence="10 11">DSM 16077</strain>
    </source>
</reference>
<feature type="domain" description="M23ase beta-sheet core" evidence="8">
    <location>
        <begin position="371"/>
        <end position="467"/>
    </location>
</feature>
<dbReference type="InterPro" id="IPR011055">
    <property type="entry name" value="Dup_hybrid_motif"/>
</dbReference>
<evidence type="ECO:0000256" key="2">
    <source>
        <dbReference type="ARBA" id="ARBA00004196"/>
    </source>
</evidence>
<dbReference type="InterPro" id="IPR045834">
    <property type="entry name" value="Csd3_N2"/>
</dbReference>
<keyword evidence="7" id="KW-0482">Metalloprotease</keyword>
<evidence type="ECO:0000313" key="11">
    <source>
        <dbReference type="Proteomes" id="UP000199759"/>
    </source>
</evidence>
<evidence type="ECO:0000313" key="10">
    <source>
        <dbReference type="EMBL" id="SDL80790.1"/>
    </source>
</evidence>
<evidence type="ECO:0000256" key="6">
    <source>
        <dbReference type="ARBA" id="ARBA00022833"/>
    </source>
</evidence>
<protein>
    <submittedName>
        <fullName evidence="10">Peptidase family M23</fullName>
    </submittedName>
</protein>
<evidence type="ECO:0000259" key="9">
    <source>
        <dbReference type="Pfam" id="PF19425"/>
    </source>
</evidence>
<feature type="domain" description="Csd3-like second N-terminal" evidence="9">
    <location>
        <begin position="241"/>
        <end position="358"/>
    </location>
</feature>
<comment type="subcellular location">
    <subcellularLocation>
        <location evidence="2">Cell envelope</location>
    </subcellularLocation>
</comment>
<dbReference type="InterPro" id="IPR016047">
    <property type="entry name" value="M23ase_b-sheet_dom"/>
</dbReference>
<evidence type="ECO:0000256" key="1">
    <source>
        <dbReference type="ARBA" id="ARBA00001947"/>
    </source>
</evidence>
<dbReference type="GO" id="GO:0006508">
    <property type="term" value="P:proteolysis"/>
    <property type="evidence" value="ECO:0007669"/>
    <property type="project" value="UniProtKB-KW"/>
</dbReference>
<evidence type="ECO:0000256" key="4">
    <source>
        <dbReference type="ARBA" id="ARBA00022723"/>
    </source>
</evidence>
<dbReference type="SUPFAM" id="SSF51261">
    <property type="entry name" value="Duplicated hybrid motif"/>
    <property type="match status" value="1"/>
</dbReference>
<dbReference type="EMBL" id="FNHG01000002">
    <property type="protein sequence ID" value="SDL80790.1"/>
    <property type="molecule type" value="Genomic_DNA"/>
</dbReference>
<evidence type="ECO:0000256" key="3">
    <source>
        <dbReference type="ARBA" id="ARBA00022670"/>
    </source>
</evidence>
<comment type="cofactor">
    <cofactor evidence="1">
        <name>Zn(2+)</name>
        <dbReference type="ChEBI" id="CHEBI:29105"/>
    </cofactor>
</comment>
<dbReference type="PANTHER" id="PTHR21666:SF288">
    <property type="entry name" value="CELL DIVISION PROTEIN YTFB"/>
    <property type="match status" value="1"/>
</dbReference>
<evidence type="ECO:0000256" key="7">
    <source>
        <dbReference type="ARBA" id="ARBA00023049"/>
    </source>
</evidence>
<dbReference type="GO" id="GO:0046872">
    <property type="term" value="F:metal ion binding"/>
    <property type="evidence" value="ECO:0007669"/>
    <property type="project" value="UniProtKB-KW"/>
</dbReference>
<keyword evidence="11" id="KW-1185">Reference proteome</keyword>
<name>A0A1G9N2R4_9PROT</name>